<sequence length="315" mass="33473">MRRNPYALAAVAAAAVPGMVPVTTVSIATPAEDLEVAGITGEDGRRVVVSCPATTAAGAELEKSVRVADSLSGTDVRDLVPAVLGFVTLPGGGRAAVTEAPRGRPLMFDQVTEDPSVAVSLGATIARIHTLPGYAAEATGAESFTAAALREMHRSQVARVREAEHLPAAVSQRWERLLGDDELWDFSPVFTHADLSEECLFVHEGRISAVQGWASARIGDPAADLAWLVAALDAEVFDRLYAAYCEHLPSSPHPRLLERAQAVGEFAVADWLLHGLDSGDEDIVSDARGMLADLEADLAQLARDEAERTYDDLES</sequence>
<proteinExistence type="predicted"/>
<evidence type="ECO:0000259" key="1">
    <source>
        <dbReference type="Pfam" id="PF01636"/>
    </source>
</evidence>
<dbReference type="Gene3D" id="3.90.1200.10">
    <property type="match status" value="1"/>
</dbReference>
<dbReference type="OrthoDB" id="3239865at2"/>
<dbReference type="SUPFAM" id="SSF56112">
    <property type="entry name" value="Protein kinase-like (PK-like)"/>
    <property type="match status" value="1"/>
</dbReference>
<dbReference type="Pfam" id="PF01636">
    <property type="entry name" value="APH"/>
    <property type="match status" value="1"/>
</dbReference>
<feature type="domain" description="Aminoglycoside phosphotransferase" evidence="1">
    <location>
        <begin position="40"/>
        <end position="247"/>
    </location>
</feature>
<keyword evidence="2" id="KW-0808">Transferase</keyword>
<dbReference type="AlphaFoldDB" id="Z9JRN5"/>
<dbReference type="HOGENOM" id="CLU_041664_0_0_11"/>
<dbReference type="STRING" id="396014.BF93_02200"/>
<dbReference type="InterPro" id="IPR051678">
    <property type="entry name" value="AGP_Transferase"/>
</dbReference>
<dbReference type="InterPro" id="IPR011009">
    <property type="entry name" value="Kinase-like_dom_sf"/>
</dbReference>
<dbReference type="PATRIC" id="fig|396014.3.peg.2473"/>
<name>Z9JRN5_9MICO</name>
<evidence type="ECO:0000313" key="3">
    <source>
        <dbReference type="Proteomes" id="UP000023067"/>
    </source>
</evidence>
<gene>
    <name evidence="2" type="ORF">BF93_02200</name>
</gene>
<accession>Z9JRN5</accession>
<evidence type="ECO:0000313" key="2">
    <source>
        <dbReference type="EMBL" id="EWS80683.1"/>
    </source>
</evidence>
<keyword evidence="3" id="KW-1185">Reference proteome</keyword>
<protein>
    <submittedName>
        <fullName evidence="2">Aminoglycoside phosphotransferase</fullName>
    </submittedName>
</protein>
<dbReference type="PANTHER" id="PTHR21310">
    <property type="entry name" value="AMINOGLYCOSIDE PHOSPHOTRANSFERASE-RELATED-RELATED"/>
    <property type="match status" value="1"/>
</dbReference>
<dbReference type="InterPro" id="IPR002575">
    <property type="entry name" value="Aminoglycoside_PTrfase"/>
</dbReference>
<organism evidence="2 3">
    <name type="scientific">Brachybacterium phenoliresistens</name>
    <dbReference type="NCBI Taxonomy" id="396014"/>
    <lineage>
        <taxon>Bacteria</taxon>
        <taxon>Bacillati</taxon>
        <taxon>Actinomycetota</taxon>
        <taxon>Actinomycetes</taxon>
        <taxon>Micrococcales</taxon>
        <taxon>Dermabacteraceae</taxon>
        <taxon>Brachybacterium</taxon>
    </lineage>
</organism>
<dbReference type="RefSeq" id="WP_038373054.1">
    <property type="nucleotide sequence ID" value="NZ_BAAAOW010000002.1"/>
</dbReference>
<reference evidence="2 3" key="1">
    <citation type="submission" date="2014-02" db="EMBL/GenBank/DDBJ databases">
        <title>Genome sequence of Brachybacterium phenoliresistens strain W13A50.</title>
        <authorList>
            <person name="Wang X."/>
        </authorList>
    </citation>
    <scope>NUCLEOTIDE SEQUENCE [LARGE SCALE GENOMIC DNA]</scope>
    <source>
        <strain evidence="2 3">W13A50</strain>
    </source>
</reference>
<comment type="caution">
    <text evidence="2">The sequence shown here is derived from an EMBL/GenBank/DDBJ whole genome shotgun (WGS) entry which is preliminary data.</text>
</comment>
<dbReference type="eggNOG" id="COG3173">
    <property type="taxonomic scope" value="Bacteria"/>
</dbReference>
<dbReference type="EMBL" id="JDYK01000013">
    <property type="protein sequence ID" value="EWS80683.1"/>
    <property type="molecule type" value="Genomic_DNA"/>
</dbReference>
<dbReference type="GO" id="GO:0016740">
    <property type="term" value="F:transferase activity"/>
    <property type="evidence" value="ECO:0007669"/>
    <property type="project" value="UniProtKB-KW"/>
</dbReference>
<dbReference type="Proteomes" id="UP000023067">
    <property type="component" value="Unassembled WGS sequence"/>
</dbReference>